<evidence type="ECO:0000256" key="2">
    <source>
        <dbReference type="ARBA" id="ARBA00012925"/>
    </source>
</evidence>
<dbReference type="EC" id="4.2.1.1" evidence="2 8"/>
<proteinExistence type="inferred from homology"/>
<dbReference type="SUPFAM" id="SSF53056">
    <property type="entry name" value="beta-carbonic anhydrase, cab"/>
    <property type="match status" value="1"/>
</dbReference>
<comment type="function">
    <text evidence="8">Reversible hydration of carbon dioxide.</text>
</comment>
<dbReference type="GO" id="GO:0071244">
    <property type="term" value="P:cellular response to carbon dioxide"/>
    <property type="evidence" value="ECO:0007669"/>
    <property type="project" value="TreeGrafter"/>
</dbReference>
<evidence type="ECO:0000256" key="6">
    <source>
        <dbReference type="ARBA" id="ARBA00048348"/>
    </source>
</evidence>
<dbReference type="GO" id="GO:0008270">
    <property type="term" value="F:zinc ion binding"/>
    <property type="evidence" value="ECO:0007669"/>
    <property type="project" value="UniProtKB-UniRule"/>
</dbReference>
<protein>
    <recommendedName>
        <fullName evidence="2 8">Carbonic anhydrase</fullName>
        <ecNumber evidence="2 8">4.2.1.1</ecNumber>
    </recommendedName>
    <alternativeName>
        <fullName evidence="8">Carbonate dehydratase</fullName>
    </alternativeName>
</protein>
<dbReference type="STRING" id="1077348.A0A2G8SGE4"/>
<comment type="catalytic activity">
    <reaction evidence="6 8">
        <text>hydrogencarbonate + H(+) = CO2 + H2O</text>
        <dbReference type="Rhea" id="RHEA:10748"/>
        <dbReference type="ChEBI" id="CHEBI:15377"/>
        <dbReference type="ChEBI" id="CHEBI:15378"/>
        <dbReference type="ChEBI" id="CHEBI:16526"/>
        <dbReference type="ChEBI" id="CHEBI:17544"/>
        <dbReference type="EC" id="4.2.1.1"/>
    </reaction>
</comment>
<evidence type="ECO:0000256" key="4">
    <source>
        <dbReference type="ARBA" id="ARBA00022833"/>
    </source>
</evidence>
<evidence type="ECO:0000313" key="10">
    <source>
        <dbReference type="Proteomes" id="UP000230002"/>
    </source>
</evidence>
<feature type="binding site" evidence="7">
    <location>
        <position position="110"/>
    </location>
    <ligand>
        <name>Zn(2+)</name>
        <dbReference type="ChEBI" id="CHEBI:29105"/>
    </ligand>
</feature>
<gene>
    <name evidence="9" type="ORF">GSI_04939</name>
</gene>
<evidence type="ECO:0000256" key="1">
    <source>
        <dbReference type="ARBA" id="ARBA00006217"/>
    </source>
</evidence>
<dbReference type="InterPro" id="IPR036874">
    <property type="entry name" value="Carbonic_anhydrase_sf"/>
</dbReference>
<evidence type="ECO:0000256" key="5">
    <source>
        <dbReference type="ARBA" id="ARBA00023239"/>
    </source>
</evidence>
<feature type="binding site" evidence="7">
    <location>
        <position position="53"/>
    </location>
    <ligand>
        <name>Zn(2+)</name>
        <dbReference type="ChEBI" id="CHEBI:29105"/>
    </ligand>
</feature>
<feature type="binding site" evidence="7">
    <location>
        <position position="107"/>
    </location>
    <ligand>
        <name>Zn(2+)</name>
        <dbReference type="ChEBI" id="CHEBI:29105"/>
    </ligand>
</feature>
<dbReference type="PANTHER" id="PTHR11002">
    <property type="entry name" value="CARBONIC ANHYDRASE"/>
    <property type="match status" value="1"/>
</dbReference>
<name>A0A2G8SGE4_9APHY</name>
<dbReference type="Proteomes" id="UP000230002">
    <property type="component" value="Unassembled WGS sequence"/>
</dbReference>
<evidence type="ECO:0000256" key="8">
    <source>
        <dbReference type="RuleBase" id="RU003956"/>
    </source>
</evidence>
<keyword evidence="5 8" id="KW-0456">Lyase</keyword>
<sequence length="208" mass="23238">MAYVKSDPSPMVLTNMLSRNVKWAEAMNATNDQFFPISAQAQHPKVLWFGCSDSRVPESVITNSYPGDIFVQRNIANQFLLNDDNAVSVLTYALEHVKVEHVVVVGHTNCGGVIAAQQAAREAPSKPKSALERWLEPLTELVRDTEGDLNALVEANVGEQVRNILRSEAIELEWKQRDVQIHGWVYELETGRLRDLDISVGRNGVLEC</sequence>
<keyword evidence="3 7" id="KW-0479">Metal-binding</keyword>
<comment type="cofactor">
    <cofactor evidence="7">
        <name>Zn(2+)</name>
        <dbReference type="ChEBI" id="CHEBI:29105"/>
    </cofactor>
    <text evidence="7">Binds 1 zinc ion per subunit.</text>
</comment>
<dbReference type="AlphaFoldDB" id="A0A2G8SGE4"/>
<dbReference type="OrthoDB" id="10248475at2759"/>
<dbReference type="GO" id="GO:0034599">
    <property type="term" value="P:cellular response to oxidative stress"/>
    <property type="evidence" value="ECO:0007669"/>
    <property type="project" value="TreeGrafter"/>
</dbReference>
<feature type="binding site" evidence="7">
    <location>
        <position position="51"/>
    </location>
    <ligand>
        <name>Zn(2+)</name>
        <dbReference type="ChEBI" id="CHEBI:29105"/>
    </ligand>
</feature>
<evidence type="ECO:0000313" key="9">
    <source>
        <dbReference type="EMBL" id="PIL32822.1"/>
    </source>
</evidence>
<comment type="caution">
    <text evidence="9">The sequence shown here is derived from an EMBL/GenBank/DDBJ whole genome shotgun (WGS) entry which is preliminary data.</text>
</comment>
<dbReference type="PANTHER" id="PTHR11002:SF76">
    <property type="entry name" value="CARBONIC ANHYDRASE"/>
    <property type="match status" value="1"/>
</dbReference>
<evidence type="ECO:0000256" key="7">
    <source>
        <dbReference type="PIRSR" id="PIRSR601765-1"/>
    </source>
</evidence>
<dbReference type="EMBL" id="AYKW01000009">
    <property type="protein sequence ID" value="PIL32822.1"/>
    <property type="molecule type" value="Genomic_DNA"/>
</dbReference>
<dbReference type="InterPro" id="IPR001765">
    <property type="entry name" value="Carbonic_anhydrase"/>
</dbReference>
<dbReference type="GO" id="GO:0004089">
    <property type="term" value="F:carbonate dehydratase activity"/>
    <property type="evidence" value="ECO:0007669"/>
    <property type="project" value="UniProtKB-UniRule"/>
</dbReference>
<reference evidence="9 10" key="1">
    <citation type="journal article" date="2015" name="Sci. Rep.">
        <title>Chromosome-level genome map provides insights into diverse defense mechanisms in the medicinal fungus Ganoderma sinense.</title>
        <authorList>
            <person name="Zhu Y."/>
            <person name="Xu J."/>
            <person name="Sun C."/>
            <person name="Zhou S."/>
            <person name="Xu H."/>
            <person name="Nelson D.R."/>
            <person name="Qian J."/>
            <person name="Song J."/>
            <person name="Luo H."/>
            <person name="Xiang L."/>
            <person name="Li Y."/>
            <person name="Xu Z."/>
            <person name="Ji A."/>
            <person name="Wang L."/>
            <person name="Lu S."/>
            <person name="Hayward A."/>
            <person name="Sun W."/>
            <person name="Li X."/>
            <person name="Schwartz D.C."/>
            <person name="Wang Y."/>
            <person name="Chen S."/>
        </authorList>
    </citation>
    <scope>NUCLEOTIDE SEQUENCE [LARGE SCALE GENOMIC DNA]</scope>
    <source>
        <strain evidence="9 10">ZZ0214-1</strain>
    </source>
</reference>
<dbReference type="SMART" id="SM00947">
    <property type="entry name" value="Pro_CA"/>
    <property type="match status" value="1"/>
</dbReference>
<keyword evidence="4 7" id="KW-0862">Zinc</keyword>
<keyword evidence="10" id="KW-1185">Reference proteome</keyword>
<accession>A0A2G8SGE4</accession>
<comment type="similarity">
    <text evidence="1 8">Belongs to the beta-class carbonic anhydrase family.</text>
</comment>
<evidence type="ECO:0000256" key="3">
    <source>
        <dbReference type="ARBA" id="ARBA00022723"/>
    </source>
</evidence>
<organism evidence="9 10">
    <name type="scientific">Ganoderma sinense ZZ0214-1</name>
    <dbReference type="NCBI Taxonomy" id="1077348"/>
    <lineage>
        <taxon>Eukaryota</taxon>
        <taxon>Fungi</taxon>
        <taxon>Dikarya</taxon>
        <taxon>Basidiomycota</taxon>
        <taxon>Agaricomycotina</taxon>
        <taxon>Agaricomycetes</taxon>
        <taxon>Polyporales</taxon>
        <taxon>Polyporaceae</taxon>
        <taxon>Ganoderma</taxon>
    </lineage>
</organism>
<dbReference type="Gene3D" id="3.40.1050.10">
    <property type="entry name" value="Carbonic anhydrase"/>
    <property type="match status" value="1"/>
</dbReference>
<dbReference type="Pfam" id="PF00484">
    <property type="entry name" value="Pro_CA"/>
    <property type="match status" value="1"/>
</dbReference>